<dbReference type="OrthoDB" id="2398733at2759"/>
<gene>
    <name evidence="1" type="primary">ABSGL_15476.1 scaffold 17607</name>
</gene>
<dbReference type="EMBL" id="LT555210">
    <property type="protein sequence ID" value="SAM09767.1"/>
    <property type="molecule type" value="Genomic_DNA"/>
</dbReference>
<reference evidence="1" key="1">
    <citation type="submission" date="2016-04" db="EMBL/GenBank/DDBJ databases">
        <authorList>
            <person name="Evans L.H."/>
            <person name="Alamgir A."/>
            <person name="Owens N."/>
            <person name="Weber N.D."/>
            <person name="Virtaneva K."/>
            <person name="Barbian K."/>
            <person name="Babar A."/>
            <person name="Rosenke K."/>
        </authorList>
    </citation>
    <scope>NUCLEOTIDE SEQUENCE [LARGE SCALE GENOMIC DNA]</scope>
    <source>
        <strain evidence="1">CBS 101.48</strain>
    </source>
</reference>
<organism evidence="1">
    <name type="scientific">Absidia glauca</name>
    <name type="common">Pin mould</name>
    <dbReference type="NCBI Taxonomy" id="4829"/>
    <lineage>
        <taxon>Eukaryota</taxon>
        <taxon>Fungi</taxon>
        <taxon>Fungi incertae sedis</taxon>
        <taxon>Mucoromycota</taxon>
        <taxon>Mucoromycotina</taxon>
        <taxon>Mucoromycetes</taxon>
        <taxon>Mucorales</taxon>
        <taxon>Cunninghamellaceae</taxon>
        <taxon>Absidia</taxon>
    </lineage>
</organism>
<protein>
    <submittedName>
        <fullName evidence="1">Uncharacterized protein</fullName>
    </submittedName>
</protein>
<accession>A0A163KBB9</accession>
<evidence type="ECO:0000313" key="1">
    <source>
        <dbReference type="EMBL" id="SAM09767.1"/>
    </source>
</evidence>
<keyword evidence="2" id="KW-1185">Reference proteome</keyword>
<dbReference type="InParanoid" id="A0A163KBB9"/>
<dbReference type="AlphaFoldDB" id="A0A163KBB9"/>
<sequence>MDNNPFRANSGHQVQQTNSCTNDTCYNSLSPQGQRTSGPLIGNTTMSTFDPLLERQSYHQVSQLPQSGQYSAQQYSTAQPTSTNHMHQALFSPMSTGTNPSFHGYNFAGNSYTQTEFGQGFMPSTQLTQQPYQQVHQIQQQQPFQQVQQMQHQQPFQQAHQMQHQQPYQHVQQMPYQHSQEIQTQKYRHAPVDASSLLQSRVVRRVECPVCHKSLEGDDPAINHHVNEHYT</sequence>
<name>A0A163KBB9_ABSGL</name>
<dbReference type="Proteomes" id="UP000078561">
    <property type="component" value="Unassembled WGS sequence"/>
</dbReference>
<proteinExistence type="predicted"/>
<evidence type="ECO:0000313" key="2">
    <source>
        <dbReference type="Proteomes" id="UP000078561"/>
    </source>
</evidence>